<dbReference type="OrthoDB" id="6461291at2"/>
<evidence type="ECO:0000256" key="9">
    <source>
        <dbReference type="ARBA" id="ARBA00023065"/>
    </source>
</evidence>
<evidence type="ECO:0000256" key="3">
    <source>
        <dbReference type="ARBA" id="ARBA00022448"/>
    </source>
</evidence>
<keyword evidence="13" id="KW-1185">Reference proteome</keyword>
<dbReference type="InterPro" id="IPR027417">
    <property type="entry name" value="P-loop_NTPase"/>
</dbReference>
<keyword evidence="10" id="KW-0472">Membrane</keyword>
<evidence type="ECO:0000256" key="8">
    <source>
        <dbReference type="ARBA" id="ARBA00023004"/>
    </source>
</evidence>
<evidence type="ECO:0000313" key="13">
    <source>
        <dbReference type="Proteomes" id="UP000182769"/>
    </source>
</evidence>
<dbReference type="PROSITE" id="PS00211">
    <property type="entry name" value="ABC_TRANSPORTER_1"/>
    <property type="match status" value="1"/>
</dbReference>
<dbReference type="STRING" id="1137284.GCA_001418205_00684"/>
<evidence type="ECO:0000256" key="4">
    <source>
        <dbReference type="ARBA" id="ARBA00022475"/>
    </source>
</evidence>
<comment type="similarity">
    <text evidence="2">Belongs to the ABC transporter superfamily.</text>
</comment>
<keyword evidence="6" id="KW-0547">Nucleotide-binding</keyword>
<dbReference type="GO" id="GO:0005886">
    <property type="term" value="C:plasma membrane"/>
    <property type="evidence" value="ECO:0007669"/>
    <property type="project" value="UniProtKB-SubCell"/>
</dbReference>
<keyword evidence="8" id="KW-0408">Iron</keyword>
<dbReference type="CDD" id="cd03214">
    <property type="entry name" value="ABC_Iron-Siderophores_B12_Hemin"/>
    <property type="match status" value="1"/>
</dbReference>
<keyword evidence="5" id="KW-0410">Iron transport</keyword>
<dbReference type="SUPFAM" id="SSF52540">
    <property type="entry name" value="P-loop containing nucleoside triphosphate hydrolases"/>
    <property type="match status" value="1"/>
</dbReference>
<dbReference type="EMBL" id="CYHG01000002">
    <property type="protein sequence ID" value="CUB02842.1"/>
    <property type="molecule type" value="Genomic_DNA"/>
</dbReference>
<dbReference type="InterPro" id="IPR003439">
    <property type="entry name" value="ABC_transporter-like_ATP-bd"/>
</dbReference>
<evidence type="ECO:0000256" key="2">
    <source>
        <dbReference type="ARBA" id="ARBA00005417"/>
    </source>
</evidence>
<name>A0A0K6IHL0_9GAMM</name>
<dbReference type="AlphaFoldDB" id="A0A0K6IHL0"/>
<dbReference type="Gene3D" id="3.40.50.300">
    <property type="entry name" value="P-loop containing nucleotide triphosphate hydrolases"/>
    <property type="match status" value="1"/>
</dbReference>
<dbReference type="InterPro" id="IPR017871">
    <property type="entry name" value="ABC_transporter-like_CS"/>
</dbReference>
<dbReference type="Pfam" id="PF00005">
    <property type="entry name" value="ABC_tran"/>
    <property type="match status" value="1"/>
</dbReference>
<accession>A0A0K6IHL0</accession>
<feature type="domain" description="ABC transporter" evidence="11">
    <location>
        <begin position="3"/>
        <end position="238"/>
    </location>
</feature>
<evidence type="ECO:0000313" key="12">
    <source>
        <dbReference type="EMBL" id="CUB02842.1"/>
    </source>
</evidence>
<protein>
    <submittedName>
        <fullName evidence="12">ABC-type cobalamin/Fe3+-siderophores transport system, ATPase component</fullName>
    </submittedName>
</protein>
<comment type="subcellular location">
    <subcellularLocation>
        <location evidence="1">Cell membrane</location>
        <topology evidence="1">Peripheral membrane protein</topology>
    </subcellularLocation>
</comment>
<proteinExistence type="inferred from homology"/>
<dbReference type="FunFam" id="3.40.50.300:FF:000134">
    <property type="entry name" value="Iron-enterobactin ABC transporter ATP-binding protein"/>
    <property type="match status" value="1"/>
</dbReference>
<evidence type="ECO:0000256" key="6">
    <source>
        <dbReference type="ARBA" id="ARBA00022741"/>
    </source>
</evidence>
<dbReference type="PANTHER" id="PTHR42771:SF12">
    <property type="entry name" value="FE(3+) DICITRATE TRANSPORT ATP-BINDING PROTEIN FECE-RELATED"/>
    <property type="match status" value="1"/>
</dbReference>
<evidence type="ECO:0000256" key="5">
    <source>
        <dbReference type="ARBA" id="ARBA00022496"/>
    </source>
</evidence>
<dbReference type="GO" id="GO:0006826">
    <property type="term" value="P:iron ion transport"/>
    <property type="evidence" value="ECO:0007669"/>
    <property type="project" value="UniProtKB-KW"/>
</dbReference>
<organism evidence="12 13">
    <name type="scientific">Marinomonas fungiae</name>
    <dbReference type="NCBI Taxonomy" id="1137284"/>
    <lineage>
        <taxon>Bacteria</taxon>
        <taxon>Pseudomonadati</taxon>
        <taxon>Pseudomonadota</taxon>
        <taxon>Gammaproteobacteria</taxon>
        <taxon>Oceanospirillales</taxon>
        <taxon>Oceanospirillaceae</taxon>
        <taxon>Marinomonas</taxon>
    </lineage>
</organism>
<gene>
    <name evidence="12" type="ORF">Ga0061065_102179</name>
</gene>
<dbReference type="GO" id="GO:0016887">
    <property type="term" value="F:ATP hydrolysis activity"/>
    <property type="evidence" value="ECO:0007669"/>
    <property type="project" value="InterPro"/>
</dbReference>
<keyword evidence="7" id="KW-0067">ATP-binding</keyword>
<keyword evidence="9" id="KW-0406">Ion transport</keyword>
<keyword evidence="3" id="KW-0813">Transport</keyword>
<dbReference type="PANTHER" id="PTHR42771">
    <property type="entry name" value="IRON(3+)-HYDROXAMATE IMPORT ATP-BINDING PROTEIN FHUC"/>
    <property type="match status" value="1"/>
</dbReference>
<dbReference type="GO" id="GO:0005524">
    <property type="term" value="F:ATP binding"/>
    <property type="evidence" value="ECO:0007669"/>
    <property type="project" value="UniProtKB-KW"/>
</dbReference>
<sequence length="256" mass="28781">MSLSAHQLSVGYHGQTIVKEMDLMLPDGRFIALLGPNGCGKSTLLKCFARILPAMSGEARWQGQNLHDYPSKQLSKELALLPQTQPIPEGIKVKDLVAYGRSPYTGFWGKLSHQDHQIVEQMMQQTGTFELRNQLVSELSGGQRQRVWLAMVLAQDTPYLLLDEPTTYMDINHQVELMHQLQRLNKQGKTIVTVLHDINQAARYCDHLVVMKAGELKYQGSPEEVLTSTMLKEVFSLNAQIHRDPVSGTPMCVVED</sequence>
<reference evidence="13" key="1">
    <citation type="submission" date="2015-08" db="EMBL/GenBank/DDBJ databases">
        <authorList>
            <person name="Varghese N."/>
        </authorList>
    </citation>
    <scope>NUCLEOTIDE SEQUENCE [LARGE SCALE GENOMIC DNA]</scope>
    <source>
        <strain evidence="13">JCM 18476</strain>
    </source>
</reference>
<evidence type="ECO:0000256" key="10">
    <source>
        <dbReference type="ARBA" id="ARBA00023136"/>
    </source>
</evidence>
<dbReference type="InterPro" id="IPR051535">
    <property type="entry name" value="Siderophore_ABC-ATPase"/>
</dbReference>
<keyword evidence="4" id="KW-1003">Cell membrane</keyword>
<dbReference type="RefSeq" id="WP_055461812.1">
    <property type="nucleotide sequence ID" value="NZ_CYHG01000002.1"/>
</dbReference>
<dbReference type="PROSITE" id="PS50893">
    <property type="entry name" value="ABC_TRANSPORTER_2"/>
    <property type="match status" value="1"/>
</dbReference>
<evidence type="ECO:0000256" key="7">
    <source>
        <dbReference type="ARBA" id="ARBA00022840"/>
    </source>
</evidence>
<evidence type="ECO:0000256" key="1">
    <source>
        <dbReference type="ARBA" id="ARBA00004202"/>
    </source>
</evidence>
<dbReference type="InterPro" id="IPR003593">
    <property type="entry name" value="AAA+_ATPase"/>
</dbReference>
<dbReference type="SMART" id="SM00382">
    <property type="entry name" value="AAA"/>
    <property type="match status" value="1"/>
</dbReference>
<dbReference type="NCBIfam" id="NF008409">
    <property type="entry name" value="PRK11231.1"/>
    <property type="match status" value="1"/>
</dbReference>
<dbReference type="Proteomes" id="UP000182769">
    <property type="component" value="Unassembled WGS sequence"/>
</dbReference>
<evidence type="ECO:0000259" key="11">
    <source>
        <dbReference type="PROSITE" id="PS50893"/>
    </source>
</evidence>